<keyword evidence="3" id="KW-0445">Lipid transport</keyword>
<keyword evidence="4" id="KW-0446">Lipid-binding</keyword>
<dbReference type="SMART" id="SM00233">
    <property type="entry name" value="PH"/>
    <property type="match status" value="1"/>
</dbReference>
<dbReference type="GO" id="GO:0016020">
    <property type="term" value="C:membrane"/>
    <property type="evidence" value="ECO:0007669"/>
    <property type="project" value="TreeGrafter"/>
</dbReference>
<protein>
    <recommendedName>
        <fullName evidence="6">PH domain-containing protein</fullName>
    </recommendedName>
</protein>
<name>A0AAU9IKC6_9CILI</name>
<dbReference type="GO" id="GO:0120009">
    <property type="term" value="P:intermembrane lipid transfer"/>
    <property type="evidence" value="ECO:0007669"/>
    <property type="project" value="UniProtKB-ARBA"/>
</dbReference>
<evidence type="ECO:0000256" key="1">
    <source>
        <dbReference type="ARBA" id="ARBA00008842"/>
    </source>
</evidence>
<dbReference type="InterPro" id="IPR000648">
    <property type="entry name" value="Oxysterol-bd"/>
</dbReference>
<evidence type="ECO:0000256" key="5">
    <source>
        <dbReference type="RuleBase" id="RU003844"/>
    </source>
</evidence>
<dbReference type="Pfam" id="PF00169">
    <property type="entry name" value="PH"/>
    <property type="match status" value="1"/>
</dbReference>
<dbReference type="Pfam" id="PF01237">
    <property type="entry name" value="Oxysterol_BP"/>
    <property type="match status" value="1"/>
</dbReference>
<comment type="caution">
    <text evidence="7">The sequence shown here is derived from an EMBL/GenBank/DDBJ whole genome shotgun (WGS) entry which is preliminary data.</text>
</comment>
<dbReference type="FunFam" id="2.40.160.120:FF:000001">
    <property type="entry name" value="Oxysterol-binding protein"/>
    <property type="match status" value="1"/>
</dbReference>
<dbReference type="PANTHER" id="PTHR10972">
    <property type="entry name" value="OXYSTEROL-BINDING PROTEIN-RELATED"/>
    <property type="match status" value="1"/>
</dbReference>
<evidence type="ECO:0000313" key="7">
    <source>
        <dbReference type="EMBL" id="CAG9314221.1"/>
    </source>
</evidence>
<dbReference type="PROSITE" id="PS50003">
    <property type="entry name" value="PH_DOMAIN"/>
    <property type="match status" value="1"/>
</dbReference>
<dbReference type="Gene3D" id="2.40.160.120">
    <property type="match status" value="1"/>
</dbReference>
<dbReference type="PROSITE" id="PS01013">
    <property type="entry name" value="OSBP"/>
    <property type="match status" value="1"/>
</dbReference>
<dbReference type="SUPFAM" id="SSF50729">
    <property type="entry name" value="PH domain-like"/>
    <property type="match status" value="1"/>
</dbReference>
<dbReference type="GO" id="GO:0032934">
    <property type="term" value="F:sterol binding"/>
    <property type="evidence" value="ECO:0007669"/>
    <property type="project" value="TreeGrafter"/>
</dbReference>
<gene>
    <name evidence="7" type="ORF">BSTOLATCC_MIC10017</name>
</gene>
<evidence type="ECO:0000259" key="6">
    <source>
        <dbReference type="PROSITE" id="PS50003"/>
    </source>
</evidence>
<keyword evidence="2" id="KW-0813">Transport</keyword>
<dbReference type="Gene3D" id="3.30.70.3490">
    <property type="match status" value="1"/>
</dbReference>
<evidence type="ECO:0000256" key="4">
    <source>
        <dbReference type="ARBA" id="ARBA00023121"/>
    </source>
</evidence>
<proteinExistence type="inferred from homology"/>
<dbReference type="SUPFAM" id="SSF144000">
    <property type="entry name" value="Oxysterol-binding protein-like"/>
    <property type="match status" value="1"/>
</dbReference>
<dbReference type="EMBL" id="CAJZBQ010000011">
    <property type="protein sequence ID" value="CAG9314221.1"/>
    <property type="molecule type" value="Genomic_DNA"/>
</dbReference>
<sequence length="625" mass="72680">MEGFLMKWTNYVYGWKRRYFSVKNGLISYSKNKDSKKKGEMRLLSSQIVKHPADPKRFSIEGDTISYYLKASSPKEASQWIQALKQAQRDAHIHLSLPPSLSNLSPRSPILPDNSAFTHSLALKLSEIWGIHAQMQEAVDMIPPLVIQSIPGLDSVLSLSNAIKKVASEALAMIDEEEHKPRLSINSTVIDEEKFLPRQSLDMNYSEPIFELEKPVGLQKVIYEEECKEIEEIEFEDAKSHYSDDSEKNNLKIIPHRKSLPVLRNPNQRMNIWKVVKDSIGKEFYKITVPVYFNEPLSFIQRVTEDMTYSEIIERACEEKDPQLRLALVACFAISQFSMCINRTMKPFNPLLGETFELETKGFRCLSEQVSHHPPIAAMHTEHPKYIYWGNTEVKTRFKGTYIQANLVGAFHLILKEFNDHFIFHKPNTNIYNFIMGKIYIDLSGTIEMSNFSTGDRATVVYKKRGMFEKVNYEIEGGVYDNYGVEKYSLEGKWNEEVNIKENSTGKIIKGFEMAPYPDNHEMSYYFSDFALQLNILPEHFNNLPPTDVRKRPDQRALENGNLKLAASEKWRLEEKQRDARKRREDRGIEYKPRWFVYQDDEWVYKGGYWEAKEIGDFSDLPDIF</sequence>
<organism evidence="7 8">
    <name type="scientific">Blepharisma stoltei</name>
    <dbReference type="NCBI Taxonomy" id="1481888"/>
    <lineage>
        <taxon>Eukaryota</taxon>
        <taxon>Sar</taxon>
        <taxon>Alveolata</taxon>
        <taxon>Ciliophora</taxon>
        <taxon>Postciliodesmatophora</taxon>
        <taxon>Heterotrichea</taxon>
        <taxon>Heterotrichida</taxon>
        <taxon>Blepharismidae</taxon>
        <taxon>Blepharisma</taxon>
    </lineage>
</organism>
<reference evidence="7" key="1">
    <citation type="submission" date="2021-09" db="EMBL/GenBank/DDBJ databases">
        <authorList>
            <consortium name="AG Swart"/>
            <person name="Singh M."/>
            <person name="Singh A."/>
            <person name="Seah K."/>
            <person name="Emmerich C."/>
        </authorList>
    </citation>
    <scope>NUCLEOTIDE SEQUENCE</scope>
    <source>
        <strain evidence="7">ATCC30299</strain>
    </source>
</reference>
<comment type="similarity">
    <text evidence="1 5">Belongs to the OSBP family.</text>
</comment>
<dbReference type="InterPro" id="IPR037239">
    <property type="entry name" value="OSBP_sf"/>
</dbReference>
<evidence type="ECO:0000256" key="2">
    <source>
        <dbReference type="ARBA" id="ARBA00022448"/>
    </source>
</evidence>
<keyword evidence="8" id="KW-1185">Reference proteome</keyword>
<evidence type="ECO:0000313" key="8">
    <source>
        <dbReference type="Proteomes" id="UP001162131"/>
    </source>
</evidence>
<dbReference type="Proteomes" id="UP001162131">
    <property type="component" value="Unassembled WGS sequence"/>
</dbReference>
<dbReference type="InterPro" id="IPR001849">
    <property type="entry name" value="PH_domain"/>
</dbReference>
<dbReference type="InterPro" id="IPR018494">
    <property type="entry name" value="Oxysterol-bd_CS"/>
</dbReference>
<dbReference type="GO" id="GO:0005829">
    <property type="term" value="C:cytosol"/>
    <property type="evidence" value="ECO:0007669"/>
    <property type="project" value="TreeGrafter"/>
</dbReference>
<feature type="domain" description="PH" evidence="6">
    <location>
        <begin position="1"/>
        <end position="89"/>
    </location>
</feature>
<dbReference type="AlphaFoldDB" id="A0AAU9IKC6"/>
<dbReference type="InterPro" id="IPR011993">
    <property type="entry name" value="PH-like_dom_sf"/>
</dbReference>
<dbReference type="Gene3D" id="2.30.29.30">
    <property type="entry name" value="Pleckstrin-homology domain (PH domain)/Phosphotyrosine-binding domain (PTB)"/>
    <property type="match status" value="1"/>
</dbReference>
<accession>A0AAU9IKC6</accession>
<evidence type="ECO:0000256" key="3">
    <source>
        <dbReference type="ARBA" id="ARBA00023055"/>
    </source>
</evidence>